<accession>A0ABS9DV87</accession>
<comment type="similarity">
    <text evidence="1">Belongs to the sigma-70 factor family. ECF subfamily.</text>
</comment>
<dbReference type="CDD" id="cd06171">
    <property type="entry name" value="Sigma70_r4"/>
    <property type="match status" value="1"/>
</dbReference>
<dbReference type="InterPro" id="IPR013325">
    <property type="entry name" value="RNA_pol_sigma_r2"/>
</dbReference>
<evidence type="ECO:0000256" key="1">
    <source>
        <dbReference type="ARBA" id="ARBA00010641"/>
    </source>
</evidence>
<protein>
    <submittedName>
        <fullName evidence="7">Sigma-70 family RNA polymerase sigma factor</fullName>
    </submittedName>
</protein>
<feature type="domain" description="PhyR sigma2" evidence="6">
    <location>
        <begin position="21"/>
        <end position="74"/>
    </location>
</feature>
<dbReference type="Pfam" id="PF22029">
    <property type="entry name" value="PhyR_sigma2"/>
    <property type="match status" value="1"/>
</dbReference>
<dbReference type="InterPro" id="IPR013324">
    <property type="entry name" value="RNA_pol_sigma_r3/r4-like"/>
</dbReference>
<keyword evidence="2" id="KW-0805">Transcription regulation</keyword>
<dbReference type="InterPro" id="IPR014284">
    <property type="entry name" value="RNA_pol_sigma-70_dom"/>
</dbReference>
<dbReference type="Pfam" id="PF08281">
    <property type="entry name" value="Sigma70_r4_2"/>
    <property type="match status" value="1"/>
</dbReference>
<keyword evidence="4" id="KW-0804">Transcription</keyword>
<organism evidence="7 8">
    <name type="scientific">Acidiphilium iwatense</name>
    <dbReference type="NCBI Taxonomy" id="768198"/>
    <lineage>
        <taxon>Bacteria</taxon>
        <taxon>Pseudomonadati</taxon>
        <taxon>Pseudomonadota</taxon>
        <taxon>Alphaproteobacteria</taxon>
        <taxon>Acetobacterales</taxon>
        <taxon>Acidocellaceae</taxon>
        <taxon>Acidiphilium</taxon>
    </lineage>
</organism>
<feature type="domain" description="RNA polymerase sigma factor 70 region 4 type 2" evidence="5">
    <location>
        <begin position="114"/>
        <end position="166"/>
    </location>
</feature>
<evidence type="ECO:0000259" key="6">
    <source>
        <dbReference type="Pfam" id="PF22029"/>
    </source>
</evidence>
<name>A0ABS9DV87_9PROT</name>
<proteinExistence type="inferred from homology"/>
<evidence type="ECO:0000313" key="8">
    <source>
        <dbReference type="Proteomes" id="UP001521209"/>
    </source>
</evidence>
<dbReference type="SUPFAM" id="SSF88946">
    <property type="entry name" value="Sigma2 domain of RNA polymerase sigma factors"/>
    <property type="match status" value="1"/>
</dbReference>
<evidence type="ECO:0000313" key="7">
    <source>
        <dbReference type="EMBL" id="MCF3946636.1"/>
    </source>
</evidence>
<dbReference type="Gene3D" id="1.10.10.10">
    <property type="entry name" value="Winged helix-like DNA-binding domain superfamily/Winged helix DNA-binding domain"/>
    <property type="match status" value="1"/>
</dbReference>
<dbReference type="EMBL" id="JAKGBZ010000012">
    <property type="protein sequence ID" value="MCF3946636.1"/>
    <property type="molecule type" value="Genomic_DNA"/>
</dbReference>
<keyword evidence="3" id="KW-0731">Sigma factor</keyword>
<dbReference type="RefSeq" id="WP_235703873.1">
    <property type="nucleotide sequence ID" value="NZ_JAKGBZ010000012.1"/>
</dbReference>
<dbReference type="Proteomes" id="UP001521209">
    <property type="component" value="Unassembled WGS sequence"/>
</dbReference>
<dbReference type="PANTHER" id="PTHR43133:SF25">
    <property type="entry name" value="RNA POLYMERASE SIGMA FACTOR RFAY-RELATED"/>
    <property type="match status" value="1"/>
</dbReference>
<dbReference type="InterPro" id="IPR039425">
    <property type="entry name" value="RNA_pol_sigma-70-like"/>
</dbReference>
<dbReference type="InterPro" id="IPR013249">
    <property type="entry name" value="RNA_pol_sigma70_r4_t2"/>
</dbReference>
<dbReference type="InterPro" id="IPR036388">
    <property type="entry name" value="WH-like_DNA-bd_sf"/>
</dbReference>
<comment type="caution">
    <text evidence="7">The sequence shown here is derived from an EMBL/GenBank/DDBJ whole genome shotgun (WGS) entry which is preliminary data.</text>
</comment>
<evidence type="ECO:0000256" key="2">
    <source>
        <dbReference type="ARBA" id="ARBA00023015"/>
    </source>
</evidence>
<reference evidence="7 8" key="1">
    <citation type="submission" date="2022-01" db="EMBL/GenBank/DDBJ databases">
        <authorList>
            <person name="Won M."/>
            <person name="Kim S.-J."/>
            <person name="Kwon S.-W."/>
        </authorList>
    </citation>
    <scope>NUCLEOTIDE SEQUENCE [LARGE SCALE GENOMIC DNA]</scope>
    <source>
        <strain evidence="7 8">KCTC 23505</strain>
    </source>
</reference>
<dbReference type="InterPro" id="IPR053866">
    <property type="entry name" value="PhyR_sigma2"/>
</dbReference>
<sequence>MQNGNDPDDSAACRDGLRDLEACIPALRRYARLLLKSQQDADDLVHDSLVLALGRLHTLQEESRMRPWLFAIIHNLFVSRMRRRQRQGETVPLELIDEEKMSITAVQEEGLRQRDVLRELEKLPEDQRLVIVLVSVEELSYAEVGQVLGIPIGTVMSRLSRGRERLRQAMNGEERPTLRRVK</sequence>
<dbReference type="NCBIfam" id="TIGR02937">
    <property type="entry name" value="sigma70-ECF"/>
    <property type="match status" value="1"/>
</dbReference>
<dbReference type="SUPFAM" id="SSF88659">
    <property type="entry name" value="Sigma3 and sigma4 domains of RNA polymerase sigma factors"/>
    <property type="match status" value="1"/>
</dbReference>
<evidence type="ECO:0000256" key="3">
    <source>
        <dbReference type="ARBA" id="ARBA00023082"/>
    </source>
</evidence>
<evidence type="ECO:0000256" key="4">
    <source>
        <dbReference type="ARBA" id="ARBA00023163"/>
    </source>
</evidence>
<keyword evidence="8" id="KW-1185">Reference proteome</keyword>
<dbReference type="Gene3D" id="1.10.1740.10">
    <property type="match status" value="1"/>
</dbReference>
<evidence type="ECO:0000259" key="5">
    <source>
        <dbReference type="Pfam" id="PF08281"/>
    </source>
</evidence>
<dbReference type="PANTHER" id="PTHR43133">
    <property type="entry name" value="RNA POLYMERASE ECF-TYPE SIGMA FACTO"/>
    <property type="match status" value="1"/>
</dbReference>
<gene>
    <name evidence="7" type="ORF">L2A60_08065</name>
</gene>